<dbReference type="EMBL" id="BEYQ01000004">
    <property type="protein sequence ID" value="GBD52212.1"/>
    <property type="molecule type" value="Genomic_DNA"/>
</dbReference>
<evidence type="ECO:0000313" key="1">
    <source>
        <dbReference type="EMBL" id="GBD52212.1"/>
    </source>
</evidence>
<name>A0A2H6BQ01_MICAE</name>
<dbReference type="RefSeq" id="WP_002738634.1">
    <property type="nucleotide sequence ID" value="NZ_BEIU01000001.1"/>
</dbReference>
<gene>
    <name evidence="1" type="ORF">BGM30_13050</name>
</gene>
<dbReference type="AlphaFoldDB" id="A0A2H6BQ01"/>
<protein>
    <submittedName>
        <fullName evidence="1">Uncharacterized protein</fullName>
    </submittedName>
</protein>
<proteinExistence type="predicted"/>
<dbReference type="Proteomes" id="UP000236321">
    <property type="component" value="Unassembled WGS sequence"/>
</dbReference>
<organism evidence="1 2">
    <name type="scientific">Microcystis aeruginosa NIES-298</name>
    <dbReference type="NCBI Taxonomy" id="449468"/>
    <lineage>
        <taxon>Bacteria</taxon>
        <taxon>Bacillati</taxon>
        <taxon>Cyanobacteriota</taxon>
        <taxon>Cyanophyceae</taxon>
        <taxon>Oscillatoriophycideae</taxon>
        <taxon>Chroococcales</taxon>
        <taxon>Microcystaceae</taxon>
        <taxon>Microcystis</taxon>
    </lineage>
</organism>
<sequence>MNIRQEITLLMMCMAFSSTFFGEVFAAPRLDWHSADFEGLRVIAESAWKTEYEAKKRGEELHFKYGFQNLGILWIPYYSNLSGKSLYQTIIVPEGNCDRFLQENIRRINRDAYCFTPSNRGLAPNRRGGRIF</sequence>
<accession>A0A2H6BQ01</accession>
<dbReference type="GeneID" id="66708024"/>
<evidence type="ECO:0000313" key="2">
    <source>
        <dbReference type="Proteomes" id="UP000236321"/>
    </source>
</evidence>
<comment type="caution">
    <text evidence="1">The sequence shown here is derived from an EMBL/GenBank/DDBJ whole genome shotgun (WGS) entry which is preliminary data.</text>
</comment>
<reference evidence="2" key="1">
    <citation type="submission" date="2017-12" db="EMBL/GenBank/DDBJ databases">
        <title>Improved Draft Genome Sequence of Microcystis aeruginosa NIES-298, a Microcystin-Producing Cyanobacterium from Lake Kasumigaura, Japan.</title>
        <authorList>
            <person name="Yamaguchi H."/>
            <person name="Suzuki S."/>
            <person name="Kawachi M."/>
        </authorList>
    </citation>
    <scope>NUCLEOTIDE SEQUENCE [LARGE SCALE GENOMIC DNA]</scope>
    <source>
        <strain evidence="2">NIES-298</strain>
    </source>
</reference>